<sequence>MVLQSLEAHRLRLYGPCRDLTAATELKAGTLAAIAAWYLSHTTTETGNKSDKTIGKTVSRDEIRACCLLTAVTWLSSAGRKAHWCCFKLLCIKAFSLYAFYKCRRSVLTQHIMMVNLWVHPDSS</sequence>
<proteinExistence type="predicted"/>
<comment type="caution">
    <text evidence="1">The sequence shown here is derived from an EMBL/GenBank/DDBJ whole genome shotgun (WGS) entry which is preliminary data.</text>
</comment>
<name>A0ABP1G261_9CHLO</name>
<reference evidence="1 2" key="1">
    <citation type="submission" date="2024-06" db="EMBL/GenBank/DDBJ databases">
        <authorList>
            <person name="Kraege A."/>
            <person name="Thomma B."/>
        </authorList>
    </citation>
    <scope>NUCLEOTIDE SEQUENCE [LARGE SCALE GENOMIC DNA]</scope>
</reference>
<dbReference type="Proteomes" id="UP001497392">
    <property type="component" value="Unassembled WGS sequence"/>
</dbReference>
<evidence type="ECO:0000313" key="1">
    <source>
        <dbReference type="EMBL" id="CAL5225344.1"/>
    </source>
</evidence>
<accession>A0ABP1G261</accession>
<protein>
    <submittedName>
        <fullName evidence="1">G8147 protein</fullName>
    </submittedName>
</protein>
<evidence type="ECO:0000313" key="2">
    <source>
        <dbReference type="Proteomes" id="UP001497392"/>
    </source>
</evidence>
<organism evidence="1 2">
    <name type="scientific">Coccomyxa viridis</name>
    <dbReference type="NCBI Taxonomy" id="1274662"/>
    <lineage>
        <taxon>Eukaryota</taxon>
        <taxon>Viridiplantae</taxon>
        <taxon>Chlorophyta</taxon>
        <taxon>core chlorophytes</taxon>
        <taxon>Trebouxiophyceae</taxon>
        <taxon>Trebouxiophyceae incertae sedis</taxon>
        <taxon>Coccomyxaceae</taxon>
        <taxon>Coccomyxa</taxon>
    </lineage>
</organism>
<keyword evidence="2" id="KW-1185">Reference proteome</keyword>
<gene>
    <name evidence="1" type="primary">g8147</name>
    <name evidence="1" type="ORF">VP750_LOCUS7003</name>
</gene>
<dbReference type="EMBL" id="CAXHTA020000012">
    <property type="protein sequence ID" value="CAL5225344.1"/>
    <property type="molecule type" value="Genomic_DNA"/>
</dbReference>